<reference evidence="4" key="1">
    <citation type="submission" date="2022-03" db="EMBL/GenBank/DDBJ databases">
        <authorList>
            <person name="Martin C."/>
        </authorList>
    </citation>
    <scope>NUCLEOTIDE SEQUENCE</scope>
</reference>
<evidence type="ECO:0000256" key="3">
    <source>
        <dbReference type="SAM" id="SignalP"/>
    </source>
</evidence>
<evidence type="ECO:0000256" key="2">
    <source>
        <dbReference type="SAM" id="Phobius"/>
    </source>
</evidence>
<keyword evidence="3" id="KW-0732">Signal</keyword>
<evidence type="ECO:0000256" key="1">
    <source>
        <dbReference type="SAM" id="MobiDB-lite"/>
    </source>
</evidence>
<protein>
    <submittedName>
        <fullName evidence="4">Uncharacterized protein</fullName>
    </submittedName>
</protein>
<proteinExistence type="predicted"/>
<feature type="transmembrane region" description="Helical" evidence="2">
    <location>
        <begin position="241"/>
        <end position="261"/>
    </location>
</feature>
<accession>A0A8S4N1N9</accession>
<name>A0A8S4N1N9_OWEFU</name>
<dbReference type="AlphaFoldDB" id="A0A8S4N1N9"/>
<keyword evidence="2" id="KW-1133">Transmembrane helix</keyword>
<dbReference type="OrthoDB" id="10643527at2759"/>
<feature type="chain" id="PRO_5035799455" evidence="3">
    <location>
        <begin position="22"/>
        <end position="262"/>
    </location>
</feature>
<evidence type="ECO:0000313" key="5">
    <source>
        <dbReference type="Proteomes" id="UP000749559"/>
    </source>
</evidence>
<comment type="caution">
    <text evidence="4">The sequence shown here is derived from an EMBL/GenBank/DDBJ whole genome shotgun (WGS) entry which is preliminary data.</text>
</comment>
<dbReference type="Proteomes" id="UP000749559">
    <property type="component" value="Unassembled WGS sequence"/>
</dbReference>
<feature type="region of interest" description="Disordered" evidence="1">
    <location>
        <begin position="177"/>
        <end position="197"/>
    </location>
</feature>
<gene>
    <name evidence="4" type="ORF">OFUS_LOCUS2472</name>
</gene>
<dbReference type="EMBL" id="CAIIXF020000001">
    <property type="protein sequence ID" value="CAH1775127.1"/>
    <property type="molecule type" value="Genomic_DNA"/>
</dbReference>
<sequence length="262" mass="29079">MDIFVITLILSGIFLYAGIEAQRTCYVCSGQRPDRECENNPTGVANGYGGKVGCSKSFCTTHVRYVPRENLLDFGRNMGRYGRLDTMKGRPIATTRPLTINDYEISSIARSCDTIDRGNTCDRDWDGLGITCWTTCTSDGCNSDAPRRPSMELLTTYGPPKSTKQNDVIDYRGNYRESVDSGRKEGANARRKGADGRDYAMENDVSSKMTTESTPEVFMNTTEPNDTEELGDFDGQKNNALSLNCHIYLLAMIGLSLIFVIQ</sequence>
<keyword evidence="5" id="KW-1185">Reference proteome</keyword>
<organism evidence="4 5">
    <name type="scientific">Owenia fusiformis</name>
    <name type="common">Polychaete worm</name>
    <dbReference type="NCBI Taxonomy" id="6347"/>
    <lineage>
        <taxon>Eukaryota</taxon>
        <taxon>Metazoa</taxon>
        <taxon>Spiralia</taxon>
        <taxon>Lophotrochozoa</taxon>
        <taxon>Annelida</taxon>
        <taxon>Polychaeta</taxon>
        <taxon>Sedentaria</taxon>
        <taxon>Canalipalpata</taxon>
        <taxon>Sabellida</taxon>
        <taxon>Oweniida</taxon>
        <taxon>Oweniidae</taxon>
        <taxon>Owenia</taxon>
    </lineage>
</organism>
<feature type="signal peptide" evidence="3">
    <location>
        <begin position="1"/>
        <end position="21"/>
    </location>
</feature>
<keyword evidence="2" id="KW-0472">Membrane</keyword>
<keyword evidence="2" id="KW-0812">Transmembrane</keyword>
<evidence type="ECO:0000313" key="4">
    <source>
        <dbReference type="EMBL" id="CAH1775127.1"/>
    </source>
</evidence>